<dbReference type="PANTHER" id="PTHR42850">
    <property type="entry name" value="METALLOPHOSPHOESTERASE"/>
    <property type="match status" value="1"/>
</dbReference>
<dbReference type="GO" id="GO:0005737">
    <property type="term" value="C:cytoplasm"/>
    <property type="evidence" value="ECO:0007669"/>
    <property type="project" value="TreeGrafter"/>
</dbReference>
<organism evidence="3 4">
    <name type="scientific">Listeria fleischmannii 1991</name>
    <dbReference type="NCBI Taxonomy" id="1430899"/>
    <lineage>
        <taxon>Bacteria</taxon>
        <taxon>Bacillati</taxon>
        <taxon>Bacillota</taxon>
        <taxon>Bacilli</taxon>
        <taxon>Bacillales</taxon>
        <taxon>Listeriaceae</taxon>
        <taxon>Listeria</taxon>
    </lineage>
</organism>
<dbReference type="PATRIC" id="fig|1430899.3.peg.2655"/>
<evidence type="ECO:0000313" key="3">
    <source>
        <dbReference type="EMBL" id="KMT57906.1"/>
    </source>
</evidence>
<protein>
    <recommendedName>
        <fullName evidence="5">Metallophosphoesterase</fullName>
    </recommendedName>
</protein>
<dbReference type="Proteomes" id="UP000052258">
    <property type="component" value="Unassembled WGS sequence"/>
</dbReference>
<dbReference type="RefSeq" id="WP_007477869.1">
    <property type="nucleotide sequence ID" value="NZ_KQ130623.1"/>
</dbReference>
<dbReference type="AlphaFoldDB" id="A0A0J8J0S0"/>
<accession>A0A0J8J0S0</accession>
<dbReference type="Gene3D" id="3.60.21.10">
    <property type="match status" value="1"/>
</dbReference>
<dbReference type="InterPro" id="IPR029052">
    <property type="entry name" value="Metallo-depent_PP-like"/>
</dbReference>
<dbReference type="Pfam" id="PF16542">
    <property type="entry name" value="PNKP_ligase"/>
    <property type="match status" value="1"/>
</dbReference>
<evidence type="ECO:0000313" key="4">
    <source>
        <dbReference type="Proteomes" id="UP000052258"/>
    </source>
</evidence>
<dbReference type="InterPro" id="IPR027417">
    <property type="entry name" value="P-loop_NTPase"/>
</dbReference>
<dbReference type="InterPro" id="IPR004843">
    <property type="entry name" value="Calcineurin-like_PHP"/>
</dbReference>
<gene>
    <name evidence="3" type="ORF">X560_2604</name>
</gene>
<comment type="caution">
    <text evidence="3">The sequence shown here is derived from an EMBL/GenBank/DDBJ whole genome shotgun (WGS) entry which is preliminary data.</text>
</comment>
<feature type="domain" description="Calcineurin-like phosphoesterase" evidence="1">
    <location>
        <begin position="201"/>
        <end position="308"/>
    </location>
</feature>
<proteinExistence type="predicted"/>
<dbReference type="Pfam" id="PF00149">
    <property type="entry name" value="Metallophos"/>
    <property type="match status" value="1"/>
</dbReference>
<dbReference type="Gene3D" id="3.30.470.30">
    <property type="entry name" value="DNA ligase/mRNA capping enzyme"/>
    <property type="match status" value="2"/>
</dbReference>
<reference evidence="3 4" key="1">
    <citation type="journal article" date="2015" name="Genome Biol. Evol.">
        <title>Comparative Genomics of Listeria Sensu Lato: Genus-Wide Differences in Evolutionary Dynamics and the Progressive Gain of Complex, Potentially Pathogenicity-Related Traits through Lateral Gene Transfer.</title>
        <authorList>
            <person name="Chiara M."/>
            <person name="Caruso M."/>
            <person name="D'Erchia A.M."/>
            <person name="Manzari C."/>
            <person name="Fraccalvieri R."/>
            <person name="Goffredo E."/>
            <person name="Latorre L."/>
            <person name="Miccolupo A."/>
            <person name="Padalino I."/>
            <person name="Santagada G."/>
            <person name="Chiocco D."/>
            <person name="Pesole G."/>
            <person name="Horner D.S."/>
            <person name="Parisi A."/>
        </authorList>
    </citation>
    <scope>NUCLEOTIDE SEQUENCE [LARGE SCALE GENOMIC DNA]</scope>
    <source>
        <strain evidence="3 4">1991</strain>
    </source>
</reference>
<dbReference type="OrthoDB" id="9807890at2"/>
<feature type="domain" description="Polynucleotide kinase-phosphatase ligase" evidence="2">
    <location>
        <begin position="467"/>
        <end position="815"/>
    </location>
</feature>
<sequence>MELTTRLNTIFLMIGPSECGKTTFAKNYLMEALRRNVPEKNYFMNISYLSSDEIRQELLGHDYDKYANVMLMSSEQAFSLLFEKLKLVTSFPLNADFVVIDSTGLSSEFREQVRAIAAENHYHVEVILFDYKNREDYLHTERSKSLISKHITRLRREVLPVLRRENYHAIHRVKAPVTELKAEISDYREMLDTLLTPDKPYTLIGDIHECKDRLMALLKKYQFEFDEEENIVKKPEHDFILLGDFIDKGKNTGEIIEFLYKNREHFRFVLGNHENFVYKYMENQIQGVDETLLRNYFDSIAIFSLDKGLYDKFAELVALSQPFYRVIGQVQPSFYATHAPCEKKYLGKFDDESKRQMRNFRLIREENVEKQLAFLEKEGNNLHPYHFFGHIAAESAFRAKNNIHLDTGCVHGGALTGVTLNRRLSYLSVSGTKMIDETLPTLFKRKKQVVEADLVPADLKRLTYVAEQKINFISGTIAPAESDVEKNELESLDKALDYFKNKECYEITIQPKYMGSRCNIYLHKQIENSYAVSRNGFKIRDERLQDLFATLKKRFNDIFVENDLTWLILDGELMPWHALGKGLIEEKYIPMSVAQHTEIDQLNHASYDKAFQLAVQKMDSTDFEYDQVKMSKKNLLEKYGSQDYQNFKNILGLKYSYVETEKLKKAADKFDEQINLYGNPEEVTFKAFSILKMVQNNGVEKRWEGTTSAMYRFVSDDDFISLDLRQEDAVERAKAYFKTITFDQKMEGIVIKPEKVTKGIAPAMKVRNEDYLHLIYGYDYHFNSKYEKLVRNKKIKQKLRTSIAEYEYGEEMLNIPLAEISPYNESYKEAVMNLLFETTKETEIDPRL</sequence>
<name>A0A0J8J0S0_9LIST</name>
<evidence type="ECO:0000259" key="2">
    <source>
        <dbReference type="Pfam" id="PF16542"/>
    </source>
</evidence>
<keyword evidence="4" id="KW-1185">Reference proteome</keyword>
<dbReference type="InterPro" id="IPR050126">
    <property type="entry name" value="Ap4A_hydrolase"/>
</dbReference>
<dbReference type="InterPro" id="IPR032380">
    <property type="entry name" value="PNKP_ligase_dom"/>
</dbReference>
<dbReference type="Pfam" id="PF13671">
    <property type="entry name" value="AAA_33"/>
    <property type="match status" value="1"/>
</dbReference>
<evidence type="ECO:0008006" key="5">
    <source>
        <dbReference type="Google" id="ProtNLM"/>
    </source>
</evidence>
<dbReference type="SUPFAM" id="SSF52540">
    <property type="entry name" value="P-loop containing nucleoside triphosphate hydrolases"/>
    <property type="match status" value="1"/>
</dbReference>
<dbReference type="SUPFAM" id="SSF56300">
    <property type="entry name" value="Metallo-dependent phosphatases"/>
    <property type="match status" value="1"/>
</dbReference>
<dbReference type="GO" id="GO:0016791">
    <property type="term" value="F:phosphatase activity"/>
    <property type="evidence" value="ECO:0007669"/>
    <property type="project" value="TreeGrafter"/>
</dbReference>
<evidence type="ECO:0000259" key="1">
    <source>
        <dbReference type="Pfam" id="PF00149"/>
    </source>
</evidence>
<dbReference type="EMBL" id="AZHO01000038">
    <property type="protein sequence ID" value="KMT57906.1"/>
    <property type="molecule type" value="Genomic_DNA"/>
</dbReference>
<dbReference type="PANTHER" id="PTHR42850:SF4">
    <property type="entry name" value="ZINC-DEPENDENT ENDOPOLYPHOSPHATASE"/>
    <property type="match status" value="1"/>
</dbReference>
<dbReference type="Gene3D" id="3.40.50.300">
    <property type="entry name" value="P-loop containing nucleotide triphosphate hydrolases"/>
    <property type="match status" value="1"/>
</dbReference>
<dbReference type="SUPFAM" id="SSF56091">
    <property type="entry name" value="DNA ligase/mRNA capping enzyme, catalytic domain"/>
    <property type="match status" value="1"/>
</dbReference>